<reference evidence="2" key="1">
    <citation type="journal article" date="2019" name="Curr. Biol.">
        <title>Genome Sequence of Striga asiatica Provides Insight into the Evolution of Plant Parasitism.</title>
        <authorList>
            <person name="Yoshida S."/>
            <person name="Kim S."/>
            <person name="Wafula E.K."/>
            <person name="Tanskanen J."/>
            <person name="Kim Y.M."/>
            <person name="Honaas L."/>
            <person name="Yang Z."/>
            <person name="Spallek T."/>
            <person name="Conn C.E."/>
            <person name="Ichihashi Y."/>
            <person name="Cheong K."/>
            <person name="Cui S."/>
            <person name="Der J.P."/>
            <person name="Gundlach H."/>
            <person name="Jiao Y."/>
            <person name="Hori C."/>
            <person name="Ishida J.K."/>
            <person name="Kasahara H."/>
            <person name="Kiba T."/>
            <person name="Kim M.S."/>
            <person name="Koo N."/>
            <person name="Laohavisit A."/>
            <person name="Lee Y.H."/>
            <person name="Lumba S."/>
            <person name="McCourt P."/>
            <person name="Mortimer J.C."/>
            <person name="Mutuku J.M."/>
            <person name="Nomura T."/>
            <person name="Sasaki-Sekimoto Y."/>
            <person name="Seto Y."/>
            <person name="Wang Y."/>
            <person name="Wakatake T."/>
            <person name="Sakakibara H."/>
            <person name="Demura T."/>
            <person name="Yamaguchi S."/>
            <person name="Yoneyama K."/>
            <person name="Manabe R.I."/>
            <person name="Nelson D.C."/>
            <person name="Schulman A.H."/>
            <person name="Timko M.P."/>
            <person name="dePamphilis C.W."/>
            <person name="Choi D."/>
            <person name="Shirasu K."/>
        </authorList>
    </citation>
    <scope>NUCLEOTIDE SEQUENCE [LARGE SCALE GENOMIC DNA]</scope>
    <source>
        <strain evidence="2">cv. UVA1</strain>
    </source>
</reference>
<keyword evidence="2" id="KW-1185">Reference proteome</keyword>
<gene>
    <name evidence="1" type="ORF">STAS_11778</name>
</gene>
<evidence type="ECO:0000313" key="2">
    <source>
        <dbReference type="Proteomes" id="UP000325081"/>
    </source>
</evidence>
<keyword evidence="1" id="KW-0675">Receptor</keyword>
<dbReference type="Proteomes" id="UP000325081">
    <property type="component" value="Unassembled WGS sequence"/>
</dbReference>
<name>A0A5A7PT73_STRAF</name>
<protein>
    <submittedName>
        <fullName evidence="1">Extracellular ligand-binding receptor</fullName>
    </submittedName>
</protein>
<dbReference type="AlphaFoldDB" id="A0A5A7PT73"/>
<evidence type="ECO:0000313" key="1">
    <source>
        <dbReference type="EMBL" id="GER35497.1"/>
    </source>
</evidence>
<organism evidence="1 2">
    <name type="scientific">Striga asiatica</name>
    <name type="common">Asiatic witchweed</name>
    <name type="synonym">Buchnera asiatica</name>
    <dbReference type="NCBI Taxonomy" id="4170"/>
    <lineage>
        <taxon>Eukaryota</taxon>
        <taxon>Viridiplantae</taxon>
        <taxon>Streptophyta</taxon>
        <taxon>Embryophyta</taxon>
        <taxon>Tracheophyta</taxon>
        <taxon>Spermatophyta</taxon>
        <taxon>Magnoliopsida</taxon>
        <taxon>eudicotyledons</taxon>
        <taxon>Gunneridae</taxon>
        <taxon>Pentapetalae</taxon>
        <taxon>asterids</taxon>
        <taxon>lamiids</taxon>
        <taxon>Lamiales</taxon>
        <taxon>Orobanchaceae</taxon>
        <taxon>Buchnereae</taxon>
        <taxon>Striga</taxon>
    </lineage>
</organism>
<comment type="caution">
    <text evidence="1">The sequence shown here is derived from an EMBL/GenBank/DDBJ whole genome shotgun (WGS) entry which is preliminary data.</text>
</comment>
<feature type="non-terminal residue" evidence="1">
    <location>
        <position position="147"/>
    </location>
</feature>
<proteinExistence type="predicted"/>
<accession>A0A5A7PT73</accession>
<dbReference type="EMBL" id="BKCP01004962">
    <property type="protein sequence ID" value="GER35497.1"/>
    <property type="molecule type" value="Genomic_DNA"/>
</dbReference>
<sequence>MFSAASQTLKNNTQITTAISGDPEEEDFSTKVGLVCLQISALTSFEGTASSGVVATNQGEVILKQSNYWTWTANDTEDILKAVRWALNIAADQEWPRVHLSNKVRVPLLQEERYGDESVRGYICRYPLRRSVENKIATRSDARKIVR</sequence>